<reference evidence="1" key="1">
    <citation type="journal article" date="2020" name="mSystems">
        <title>Genome- and Community-Level Interaction Insights into Carbon Utilization and Element Cycling Functions of Hydrothermarchaeota in Hydrothermal Sediment.</title>
        <authorList>
            <person name="Zhou Z."/>
            <person name="Liu Y."/>
            <person name="Xu W."/>
            <person name="Pan J."/>
            <person name="Luo Z.H."/>
            <person name="Li M."/>
        </authorList>
    </citation>
    <scope>NUCLEOTIDE SEQUENCE [LARGE SCALE GENOMIC DNA]</scope>
    <source>
        <strain evidence="1">SpSt-767</strain>
    </source>
</reference>
<sequence>MTNNITPQLLKAYQSLGGGQDIVVTRNLWRLATTMEYVPSAGWAASSENFWLPNLVGEDEYGSVLYMDVGAANDGIVIGGIYSGNDKWIQGAWIKNLTILGNTNACRHALNLRLWNHRGGTENVNLFCGSADSAVRLAQIENGSWDFKFGFGGPKYYGIYNYAAMKNGVQVVPEPGGWGLGAGTFNRFRVRKTFVSGCTYAFYAESSGNIVLEEGDIETCSDGDVQSHYDGFYDNLQVPLYNGGITRIAQTFTLTQSTTIRNIGVNLDQVNTPHGNVVLKLYNTSGGAPSGTPIYTSWKTYAAGDLNNGNPFQTLFDIPNLTLAAGTYAFSVEFTGGDASNYVNVDVDQNGGGPGNCYTYSGTSWSSQTYTLRHVINANAAVWLYKCTSSVIHAQHLEANWLDYKIDYCDNIEINNGQIGGDINITRSNNIILNGANEYSRIITDPVSSISLQGNQAPLNSDVMQDYGDTLYAGKIRNWFNRIPPNVKGNNPLNYCSNHLLDRWQTDRPDNLAASGRGGWTKDPDMTWTWCGDGKSDTTRHPATPYSAKLVKTTSNWWQGPFLDAASGIAAVAGHHVTASIYLMFPPGQSWSNSPFMNISVSLPAWSASTNYRIGDGMNYGMVVCVSPGQSGATQPNWDSYNDGDYIVDGTVLWLKWSKYGYSGGNIDASWSDGQWRRIASWRFVPLNAINISMSFLWYTQTGGGPTTTYFAMPCFNIGTIPSRSVMPSPNETASCFLIGGVRYDRGTSFPTDGRWCNVGDTRFNSNPATGQPIGWQCVTAGPAGSGASWKPMANLN</sequence>
<comment type="caution">
    <text evidence="1">The sequence shown here is derived from an EMBL/GenBank/DDBJ whole genome shotgun (WGS) entry which is preliminary data.</text>
</comment>
<name>A0A7V6A0X5_9BACT</name>
<dbReference type="EMBL" id="DTGR01000008">
    <property type="protein sequence ID" value="HHS28130.1"/>
    <property type="molecule type" value="Genomic_DNA"/>
</dbReference>
<organism evidence="1">
    <name type="scientific">Desulfobacca acetoxidans</name>
    <dbReference type="NCBI Taxonomy" id="60893"/>
    <lineage>
        <taxon>Bacteria</taxon>
        <taxon>Pseudomonadati</taxon>
        <taxon>Thermodesulfobacteriota</taxon>
        <taxon>Desulfobaccia</taxon>
        <taxon>Desulfobaccales</taxon>
        <taxon>Desulfobaccaceae</taxon>
        <taxon>Desulfobacca</taxon>
    </lineage>
</organism>
<dbReference type="AlphaFoldDB" id="A0A7V6A0X5"/>
<proteinExistence type="predicted"/>
<evidence type="ECO:0000313" key="1">
    <source>
        <dbReference type="EMBL" id="HHS28130.1"/>
    </source>
</evidence>
<gene>
    <name evidence="1" type="ORF">ENV52_00305</name>
</gene>
<accession>A0A7V6A0X5</accession>
<protein>
    <submittedName>
        <fullName evidence="1">Uncharacterized protein</fullName>
    </submittedName>
</protein>